<protein>
    <recommendedName>
        <fullName evidence="8">Rhodopsin domain-containing protein</fullName>
    </recommendedName>
</protein>
<keyword evidence="4 7" id="KW-0472">Membrane</keyword>
<evidence type="ECO:0000256" key="4">
    <source>
        <dbReference type="ARBA" id="ARBA00023136"/>
    </source>
</evidence>
<evidence type="ECO:0000313" key="9">
    <source>
        <dbReference type="EMBL" id="USW55931.1"/>
    </source>
</evidence>
<dbReference type="PANTHER" id="PTHR33048:SF129">
    <property type="entry name" value="INTEGRAL MEMBRANE PROTEIN-RELATED"/>
    <property type="match status" value="1"/>
</dbReference>
<feature type="transmembrane region" description="Helical" evidence="7">
    <location>
        <begin position="229"/>
        <end position="248"/>
    </location>
</feature>
<accession>A0A9Q9B421</accession>
<organism evidence="9 10">
    <name type="scientific">Septoria linicola</name>
    <dbReference type="NCBI Taxonomy" id="215465"/>
    <lineage>
        <taxon>Eukaryota</taxon>
        <taxon>Fungi</taxon>
        <taxon>Dikarya</taxon>
        <taxon>Ascomycota</taxon>
        <taxon>Pezizomycotina</taxon>
        <taxon>Dothideomycetes</taxon>
        <taxon>Dothideomycetidae</taxon>
        <taxon>Mycosphaerellales</taxon>
        <taxon>Mycosphaerellaceae</taxon>
        <taxon>Septoria</taxon>
    </lineage>
</organism>
<keyword evidence="10" id="KW-1185">Reference proteome</keyword>
<feature type="compositionally biased region" description="Basic and acidic residues" evidence="6">
    <location>
        <begin position="433"/>
        <end position="450"/>
    </location>
</feature>
<evidence type="ECO:0000256" key="6">
    <source>
        <dbReference type="SAM" id="MobiDB-lite"/>
    </source>
</evidence>
<dbReference type="InterPro" id="IPR052337">
    <property type="entry name" value="SAT4-like"/>
</dbReference>
<feature type="transmembrane region" description="Helical" evidence="7">
    <location>
        <begin position="63"/>
        <end position="88"/>
    </location>
</feature>
<dbReference type="InterPro" id="IPR049326">
    <property type="entry name" value="Rhodopsin_dom_fungi"/>
</dbReference>
<dbReference type="PANTHER" id="PTHR33048">
    <property type="entry name" value="PTH11-LIKE INTEGRAL MEMBRANE PROTEIN (AFU_ORTHOLOGUE AFUA_5G11245)"/>
    <property type="match status" value="1"/>
</dbReference>
<dbReference type="Proteomes" id="UP001056384">
    <property type="component" value="Chromosome 8"/>
</dbReference>
<feature type="region of interest" description="Disordered" evidence="6">
    <location>
        <begin position="429"/>
        <end position="460"/>
    </location>
</feature>
<keyword evidence="3 7" id="KW-1133">Transmembrane helix</keyword>
<keyword evidence="2 7" id="KW-0812">Transmembrane</keyword>
<feature type="domain" description="Rhodopsin" evidence="8">
    <location>
        <begin position="46"/>
        <end position="294"/>
    </location>
</feature>
<evidence type="ECO:0000256" key="3">
    <source>
        <dbReference type="ARBA" id="ARBA00022989"/>
    </source>
</evidence>
<evidence type="ECO:0000313" key="10">
    <source>
        <dbReference type="Proteomes" id="UP001056384"/>
    </source>
</evidence>
<evidence type="ECO:0000256" key="7">
    <source>
        <dbReference type="SAM" id="Phobius"/>
    </source>
</evidence>
<feature type="transmembrane region" description="Helical" evidence="7">
    <location>
        <begin position="193"/>
        <end position="217"/>
    </location>
</feature>
<feature type="transmembrane region" description="Helical" evidence="7">
    <location>
        <begin position="108"/>
        <end position="129"/>
    </location>
</feature>
<name>A0A9Q9B421_9PEZI</name>
<dbReference type="GO" id="GO:0016020">
    <property type="term" value="C:membrane"/>
    <property type="evidence" value="ECO:0007669"/>
    <property type="project" value="UniProtKB-SubCell"/>
</dbReference>
<reference evidence="9" key="1">
    <citation type="submission" date="2022-06" db="EMBL/GenBank/DDBJ databases">
        <title>Complete genome sequences of two strains of the flax pathogen Septoria linicola.</title>
        <authorList>
            <person name="Lapalu N."/>
            <person name="Simon A."/>
            <person name="Demenou B."/>
            <person name="Paumier D."/>
            <person name="Guillot M.-P."/>
            <person name="Gout L."/>
            <person name="Valade R."/>
        </authorList>
    </citation>
    <scope>NUCLEOTIDE SEQUENCE</scope>
    <source>
        <strain evidence="9">SE15195</strain>
    </source>
</reference>
<evidence type="ECO:0000256" key="2">
    <source>
        <dbReference type="ARBA" id="ARBA00022692"/>
    </source>
</evidence>
<proteinExistence type="inferred from homology"/>
<gene>
    <name evidence="9" type="ORF">Slin15195_G092500</name>
</gene>
<dbReference type="Pfam" id="PF20684">
    <property type="entry name" value="Fung_rhodopsin"/>
    <property type="match status" value="1"/>
</dbReference>
<evidence type="ECO:0000259" key="8">
    <source>
        <dbReference type="Pfam" id="PF20684"/>
    </source>
</evidence>
<evidence type="ECO:0000256" key="5">
    <source>
        <dbReference type="ARBA" id="ARBA00038359"/>
    </source>
</evidence>
<dbReference type="AlphaFoldDB" id="A0A9Q9B421"/>
<comment type="similarity">
    <text evidence="5">Belongs to the SAT4 family.</text>
</comment>
<feature type="transmembrane region" description="Helical" evidence="7">
    <location>
        <begin position="27"/>
        <end position="51"/>
    </location>
</feature>
<evidence type="ECO:0000256" key="1">
    <source>
        <dbReference type="ARBA" id="ARBA00004141"/>
    </source>
</evidence>
<sequence length="460" mass="51495">MALTSIDPSVYASWPTPDYVDPERRTWMPAFLLVGLAAVTVMLSGRFYLRFRKLAGTYGWDDLLIFLGYLFSIGMTVATWVDVVHFGLDRHAWDVRPEWAVGAAKVGWVAQVLFVAATVCTKLSVLLFHRRMIKETVDPRWLWALRAAFAFTSCYGVGVILAYMLTCRPLNALWLAYDPTYTGEYSCASGTNIAVVAGVLSVVSDIIAVLLPCLMLNHYNLNISRKQSIVLNATFCLGLVATGAGIARTVYLWKIQHTADTTWTGHTLFAWSIVETQLAIMCACAPSLRAFFRRYLLDTLKRTCSSVSHYAHGSFHSTDYAGKTTKTNSEGFSELKQLESGVHGIQYPPPVILNEQERELRISQSSPCGSDFAFNETKALPPSPKVTSADQYERYANERLSRHVPSIRERQSRTESILVKMDYWVDQSSVRGQSHDRRNTAAHQADDGFRQIETNARTAS</sequence>
<comment type="subcellular location">
    <subcellularLocation>
        <location evidence="1">Membrane</location>
        <topology evidence="1">Multi-pass membrane protein</topology>
    </subcellularLocation>
</comment>
<feature type="transmembrane region" description="Helical" evidence="7">
    <location>
        <begin position="141"/>
        <end position="165"/>
    </location>
</feature>
<feature type="transmembrane region" description="Helical" evidence="7">
    <location>
        <begin position="268"/>
        <end position="292"/>
    </location>
</feature>
<dbReference type="EMBL" id="CP099425">
    <property type="protein sequence ID" value="USW55931.1"/>
    <property type="molecule type" value="Genomic_DNA"/>
</dbReference>